<evidence type="ECO:0000256" key="3">
    <source>
        <dbReference type="ARBA" id="ARBA00022737"/>
    </source>
</evidence>
<evidence type="ECO:0000256" key="4">
    <source>
        <dbReference type="ARBA" id="ARBA00023136"/>
    </source>
</evidence>
<dbReference type="PANTHER" id="PTHR12294:SF1">
    <property type="entry name" value="CALCIUM UPTAKE PROTEIN 1, MITOCHONDRIAL"/>
    <property type="match status" value="1"/>
</dbReference>
<keyword evidence="2" id="KW-0479">Metal-binding</keyword>
<dbReference type="InterPro" id="IPR011992">
    <property type="entry name" value="EF-hand-dom_pair"/>
</dbReference>
<dbReference type="InterPro" id="IPR039800">
    <property type="entry name" value="MICU1/2/3"/>
</dbReference>
<reference evidence="6" key="1">
    <citation type="submission" date="2025-08" db="UniProtKB">
        <authorList>
            <consortium name="RefSeq"/>
        </authorList>
    </citation>
    <scope>IDENTIFICATION</scope>
    <source>
        <strain evidence="6">15085-1641.00</strain>
        <tissue evidence="6">Whole body</tissue>
    </source>
</reference>
<organism evidence="5 6">
    <name type="scientific">Drosophila hydei</name>
    <name type="common">Fruit fly</name>
    <dbReference type="NCBI Taxonomy" id="7224"/>
    <lineage>
        <taxon>Eukaryota</taxon>
        <taxon>Metazoa</taxon>
        <taxon>Ecdysozoa</taxon>
        <taxon>Arthropoda</taxon>
        <taxon>Hexapoda</taxon>
        <taxon>Insecta</taxon>
        <taxon>Pterygota</taxon>
        <taxon>Neoptera</taxon>
        <taxon>Endopterygota</taxon>
        <taxon>Diptera</taxon>
        <taxon>Brachycera</taxon>
        <taxon>Muscomorpha</taxon>
        <taxon>Ephydroidea</taxon>
        <taxon>Drosophilidae</taxon>
        <taxon>Drosophila</taxon>
    </lineage>
</organism>
<evidence type="ECO:0000313" key="5">
    <source>
        <dbReference type="Proteomes" id="UP000504633"/>
    </source>
</evidence>
<dbReference type="Proteomes" id="UP000504633">
    <property type="component" value="Unplaced"/>
</dbReference>
<protein>
    <submittedName>
        <fullName evidence="6">Calcium uptake protein 1 homolog, mitochondrial</fullName>
    </submittedName>
</protein>
<dbReference type="AlphaFoldDB" id="A0A6J1M4N5"/>
<evidence type="ECO:0000256" key="1">
    <source>
        <dbReference type="ARBA" id="ARBA00004273"/>
    </source>
</evidence>
<dbReference type="PANTHER" id="PTHR12294">
    <property type="entry name" value="EF HAND DOMAIN FAMILY A1,A2-RELATED"/>
    <property type="match status" value="1"/>
</dbReference>
<dbReference type="OrthoDB" id="10056860at2759"/>
<evidence type="ECO:0000256" key="2">
    <source>
        <dbReference type="ARBA" id="ARBA00022723"/>
    </source>
</evidence>
<dbReference type="GO" id="GO:0005509">
    <property type="term" value="F:calcium ion binding"/>
    <property type="evidence" value="ECO:0007669"/>
    <property type="project" value="InterPro"/>
</dbReference>
<dbReference type="KEGG" id="dhe:111600074"/>
<evidence type="ECO:0000313" key="6">
    <source>
        <dbReference type="RefSeq" id="XP_023171782.2"/>
    </source>
</evidence>
<dbReference type="GO" id="GO:0051560">
    <property type="term" value="P:mitochondrial calcium ion homeostasis"/>
    <property type="evidence" value="ECO:0007669"/>
    <property type="project" value="TreeGrafter"/>
</dbReference>
<dbReference type="RefSeq" id="XP_023171782.2">
    <property type="nucleotide sequence ID" value="XM_023316014.2"/>
</dbReference>
<dbReference type="GeneID" id="111600074"/>
<name>A0A6J1M4N5_DROHY</name>
<dbReference type="GO" id="GO:1990246">
    <property type="term" value="C:uniplex complex"/>
    <property type="evidence" value="ECO:0007669"/>
    <property type="project" value="TreeGrafter"/>
</dbReference>
<keyword evidence="4" id="KW-0472">Membrane</keyword>
<gene>
    <name evidence="6" type="primary">LOC111600074</name>
</gene>
<dbReference type="SUPFAM" id="SSF47473">
    <property type="entry name" value="EF-hand"/>
    <property type="match status" value="2"/>
</dbReference>
<sequence>MLLITADYLHWSTVQDEQLAWRQQSLAHMGSHGQKLPASLLLSAQSQQSLRKSPPKRCNFRSATIRDYENQLRAYSSRKKMFCYFATIKVKSSAGKSIIHMTAKDFVRSMSPGLSQPEGLGLNHYITIEKDDLHKLHVRGVSKDSIFYKLRPDGMVTYADFLYLRSLVVMSEKYFEMGFKLIDKQGKQMLDKNEMSLLLFGIPDASLKITSSVKYYLFGPKLDQKLSLNQFLQFKRQLFHDIIQLEFNMLKKKCSKRADTLNHQPSHKISELRFANLLLDYSRMPKSRKKERLERTHRRYQKNPQGVTFEEFVAFFKFIQHLHTIETALTFHSLTGAGLSRTTFKHISDVVVRSPLSSHVIDIIFSVFANEQSGNLRYNEFIEMARNRLSRCTIISFKLGQVLSSIYRCAERTYF</sequence>
<comment type="subcellular location">
    <subcellularLocation>
        <location evidence="1">Mitochondrion inner membrane</location>
    </subcellularLocation>
</comment>
<accession>A0A6J1M4N5</accession>
<keyword evidence="5" id="KW-1185">Reference proteome</keyword>
<proteinExistence type="predicted"/>
<dbReference type="GO" id="GO:0036444">
    <property type="term" value="P:calcium import into the mitochondrion"/>
    <property type="evidence" value="ECO:0007669"/>
    <property type="project" value="TreeGrafter"/>
</dbReference>
<keyword evidence="3" id="KW-0677">Repeat</keyword>
<dbReference type="OMA" id="IRDYENQ"/>